<dbReference type="RefSeq" id="XP_046072306.1">
    <property type="nucleotide sequence ID" value="XM_046216175.1"/>
</dbReference>
<gene>
    <name evidence="2" type="ORF">BGW36DRAFT_379033</name>
</gene>
<dbReference type="AlphaFoldDB" id="A0AAD4PW96"/>
<accession>A0AAD4PW96</accession>
<feature type="chain" id="PRO_5041987352" description="Secreted protein" evidence="1">
    <location>
        <begin position="25"/>
        <end position="69"/>
    </location>
</feature>
<name>A0AAD4PW96_9EURO</name>
<evidence type="ECO:0000256" key="1">
    <source>
        <dbReference type="SAM" id="SignalP"/>
    </source>
</evidence>
<evidence type="ECO:0008006" key="4">
    <source>
        <dbReference type="Google" id="ProtNLM"/>
    </source>
</evidence>
<dbReference type="EMBL" id="JAJTJA010000006">
    <property type="protein sequence ID" value="KAH8697605.1"/>
    <property type="molecule type" value="Genomic_DNA"/>
</dbReference>
<keyword evidence="1" id="KW-0732">Signal</keyword>
<evidence type="ECO:0000313" key="3">
    <source>
        <dbReference type="Proteomes" id="UP001201262"/>
    </source>
</evidence>
<sequence length="69" mass="7918">MQGSQARTFVYLLSLLHRCPLLLPTVSIFQIRRVVTVTTCKSEVSRATIDYMQHACRVCRGVMPRPRPE</sequence>
<dbReference type="GeneID" id="70246462"/>
<protein>
    <recommendedName>
        <fullName evidence="4">Secreted protein</fullName>
    </recommendedName>
</protein>
<evidence type="ECO:0000313" key="2">
    <source>
        <dbReference type="EMBL" id="KAH8697605.1"/>
    </source>
</evidence>
<reference evidence="2" key="1">
    <citation type="submission" date="2021-12" db="EMBL/GenBank/DDBJ databases">
        <title>Convergent genome expansion in fungi linked to evolution of root-endophyte symbiosis.</title>
        <authorList>
            <consortium name="DOE Joint Genome Institute"/>
            <person name="Ke Y.-H."/>
            <person name="Bonito G."/>
            <person name="Liao H.-L."/>
            <person name="Looney B."/>
            <person name="Rojas-Flechas A."/>
            <person name="Nash J."/>
            <person name="Hameed K."/>
            <person name="Schadt C."/>
            <person name="Martin F."/>
            <person name="Crous P.W."/>
            <person name="Miettinen O."/>
            <person name="Magnuson J.K."/>
            <person name="Labbe J."/>
            <person name="Jacobson D."/>
            <person name="Doktycz M.J."/>
            <person name="Veneault-Fourrey C."/>
            <person name="Kuo A."/>
            <person name="Mondo S."/>
            <person name="Calhoun S."/>
            <person name="Riley R."/>
            <person name="Ohm R."/>
            <person name="LaButti K."/>
            <person name="Andreopoulos B."/>
            <person name="Pangilinan J."/>
            <person name="Nolan M."/>
            <person name="Tritt A."/>
            <person name="Clum A."/>
            <person name="Lipzen A."/>
            <person name="Daum C."/>
            <person name="Barry K."/>
            <person name="Grigoriev I.V."/>
            <person name="Vilgalys R."/>
        </authorList>
    </citation>
    <scope>NUCLEOTIDE SEQUENCE</scope>
    <source>
        <strain evidence="2">PMI_201</strain>
    </source>
</reference>
<dbReference type="Proteomes" id="UP001201262">
    <property type="component" value="Unassembled WGS sequence"/>
</dbReference>
<organism evidence="2 3">
    <name type="scientific">Talaromyces proteolyticus</name>
    <dbReference type="NCBI Taxonomy" id="1131652"/>
    <lineage>
        <taxon>Eukaryota</taxon>
        <taxon>Fungi</taxon>
        <taxon>Dikarya</taxon>
        <taxon>Ascomycota</taxon>
        <taxon>Pezizomycotina</taxon>
        <taxon>Eurotiomycetes</taxon>
        <taxon>Eurotiomycetidae</taxon>
        <taxon>Eurotiales</taxon>
        <taxon>Trichocomaceae</taxon>
        <taxon>Talaromyces</taxon>
        <taxon>Talaromyces sect. Bacilispori</taxon>
    </lineage>
</organism>
<proteinExistence type="predicted"/>
<feature type="signal peptide" evidence="1">
    <location>
        <begin position="1"/>
        <end position="24"/>
    </location>
</feature>
<comment type="caution">
    <text evidence="2">The sequence shown here is derived from an EMBL/GenBank/DDBJ whole genome shotgun (WGS) entry which is preliminary data.</text>
</comment>
<keyword evidence="3" id="KW-1185">Reference proteome</keyword>